<comment type="pathway">
    <text evidence="2">Cofactor biosynthesis; tetrahydrofolate biosynthesis; 2-amino-4-hydroxy-6-hydroxymethyl-7,8-dihydropteridine diphosphate from 7,8-dihydroneopterin triphosphate: step 3/4.</text>
</comment>
<evidence type="ECO:0000256" key="1">
    <source>
        <dbReference type="ARBA" id="ARBA00001353"/>
    </source>
</evidence>
<dbReference type="InterPro" id="IPR006157">
    <property type="entry name" value="FolB_dom"/>
</dbReference>
<evidence type="ECO:0000256" key="2">
    <source>
        <dbReference type="ARBA" id="ARBA00005013"/>
    </source>
</evidence>
<keyword evidence="6 9" id="KW-0456">Lyase</keyword>
<comment type="catalytic activity">
    <reaction evidence="1">
        <text>7,8-dihydroneopterin = 6-hydroxymethyl-7,8-dihydropterin + glycolaldehyde</text>
        <dbReference type="Rhea" id="RHEA:10540"/>
        <dbReference type="ChEBI" id="CHEBI:17001"/>
        <dbReference type="ChEBI" id="CHEBI:17071"/>
        <dbReference type="ChEBI" id="CHEBI:44841"/>
        <dbReference type="EC" id="4.1.2.25"/>
    </reaction>
</comment>
<evidence type="ECO:0000256" key="6">
    <source>
        <dbReference type="ARBA" id="ARBA00023239"/>
    </source>
</evidence>
<keyword evidence="10" id="KW-1185">Reference proteome</keyword>
<name>M1LVR5_9PROT</name>
<sequence>MTYRNISISNLTVETSIGILEHEINKKQTIVINANFNVKHKDISDDNDIKSILDYRELRNIIIEETTKQHIKLVETLLDKIKDQIIKRFPEIESLNIKIEKPMAFQDCSIGVEIHYP</sequence>
<dbReference type="NCBIfam" id="TIGR00526">
    <property type="entry name" value="folB_dom"/>
    <property type="match status" value="1"/>
</dbReference>
<dbReference type="GO" id="GO:0005737">
    <property type="term" value="C:cytoplasm"/>
    <property type="evidence" value="ECO:0007669"/>
    <property type="project" value="TreeGrafter"/>
</dbReference>
<dbReference type="HOGENOM" id="CLU_112632_0_1_4"/>
<dbReference type="InterPro" id="IPR006156">
    <property type="entry name" value="Dihydroneopterin_aldolase"/>
</dbReference>
<comment type="similarity">
    <text evidence="3">Belongs to the DHNA family.</text>
</comment>
<evidence type="ECO:0000256" key="5">
    <source>
        <dbReference type="ARBA" id="ARBA00022909"/>
    </source>
</evidence>
<dbReference type="PANTHER" id="PTHR42844">
    <property type="entry name" value="DIHYDRONEOPTERIN ALDOLASE 1-RELATED"/>
    <property type="match status" value="1"/>
</dbReference>
<evidence type="ECO:0000256" key="4">
    <source>
        <dbReference type="ARBA" id="ARBA00013043"/>
    </source>
</evidence>
<dbReference type="EC" id="4.1.2.25" evidence="4"/>
<dbReference type="SMART" id="SM00905">
    <property type="entry name" value="FolB"/>
    <property type="match status" value="1"/>
</dbReference>
<evidence type="ECO:0000313" key="9">
    <source>
        <dbReference type="EMBL" id="AGF47349.1"/>
    </source>
</evidence>
<dbReference type="Gene3D" id="3.30.1130.10">
    <property type="match status" value="1"/>
</dbReference>
<dbReference type="PATRIC" id="fig|1208918.3.peg.46"/>
<dbReference type="SUPFAM" id="SSF55620">
    <property type="entry name" value="Tetrahydrobiopterin biosynthesis enzymes-like"/>
    <property type="match status" value="1"/>
</dbReference>
<protein>
    <recommendedName>
        <fullName evidence="4">dihydroneopterin aldolase</fullName>
        <ecNumber evidence="4">4.1.2.25</ecNumber>
    </recommendedName>
    <alternativeName>
        <fullName evidence="7">7,8-dihydroneopterin aldolase</fullName>
    </alternativeName>
</protein>
<dbReference type="AlphaFoldDB" id="M1LVR5"/>
<gene>
    <name evidence="9" type="ORF">CDEE_0263</name>
</gene>
<dbReference type="GO" id="GO:0046656">
    <property type="term" value="P:folic acid biosynthetic process"/>
    <property type="evidence" value="ECO:0007669"/>
    <property type="project" value="UniProtKB-KW"/>
</dbReference>
<dbReference type="STRING" id="1208918.CDEE_0263"/>
<evidence type="ECO:0000256" key="3">
    <source>
        <dbReference type="ARBA" id="ARBA00005708"/>
    </source>
</evidence>
<evidence type="ECO:0000259" key="8">
    <source>
        <dbReference type="SMART" id="SM00905"/>
    </source>
</evidence>
<keyword evidence="5" id="KW-0289">Folate biosynthesis</keyword>
<dbReference type="Pfam" id="PF02152">
    <property type="entry name" value="FolB"/>
    <property type="match status" value="1"/>
</dbReference>
<dbReference type="eggNOG" id="COG1539">
    <property type="taxonomic scope" value="Bacteria"/>
</dbReference>
<dbReference type="KEGG" id="kct:CDEE_0263"/>
<evidence type="ECO:0000256" key="7">
    <source>
        <dbReference type="ARBA" id="ARBA00032903"/>
    </source>
</evidence>
<dbReference type="PANTHER" id="PTHR42844:SF1">
    <property type="entry name" value="DIHYDRONEOPTERIN ALDOLASE 1-RELATED"/>
    <property type="match status" value="1"/>
</dbReference>
<dbReference type="EMBL" id="CP003804">
    <property type="protein sequence ID" value="AGF47349.1"/>
    <property type="molecule type" value="Genomic_DNA"/>
</dbReference>
<organism evidence="9 10">
    <name type="scientific">Candidatus Kinetoplastidibacterium crithidiae TCC036E</name>
    <dbReference type="NCBI Taxonomy" id="1208918"/>
    <lineage>
        <taxon>Bacteria</taxon>
        <taxon>Pseudomonadati</taxon>
        <taxon>Pseudomonadota</taxon>
        <taxon>Betaproteobacteria</taxon>
        <taxon>Candidatus Kinetoplastidibacterium</taxon>
    </lineage>
</organism>
<dbReference type="InterPro" id="IPR043133">
    <property type="entry name" value="GTP-CH-I_C/QueF"/>
</dbReference>
<accession>M1LVR5</accession>
<dbReference type="RefSeq" id="WP_015238890.1">
    <property type="nucleotide sequence ID" value="NC_020283.1"/>
</dbReference>
<feature type="domain" description="Dihydroneopterin aldolase/epimerase" evidence="8">
    <location>
        <begin position="6"/>
        <end position="116"/>
    </location>
</feature>
<proteinExistence type="inferred from homology"/>
<dbReference type="GO" id="GO:0004150">
    <property type="term" value="F:dihydroneopterin aldolase activity"/>
    <property type="evidence" value="ECO:0007669"/>
    <property type="project" value="UniProtKB-EC"/>
</dbReference>
<evidence type="ECO:0000313" key="10">
    <source>
        <dbReference type="Proteomes" id="UP000011686"/>
    </source>
</evidence>
<reference evidence="9 10" key="1">
    <citation type="journal article" date="2013" name="Genome Biol. Evol.">
        <title>Genome evolution and phylogenomic analysis of candidatus kinetoplastibacterium, the betaproteobacterial endosymbionts of strigomonas and angomonas.</title>
        <authorList>
            <person name="Alves J.M."/>
            <person name="Serrano M.G."/>
            <person name="Maia da Silva F."/>
            <person name="Voegtly L.J."/>
            <person name="Matveyev A.V."/>
            <person name="Teixeira M.M."/>
            <person name="Camargo E.P."/>
            <person name="Buck G.A."/>
        </authorList>
    </citation>
    <scope>NUCLEOTIDE SEQUENCE [LARGE SCALE GENOMIC DNA]</scope>
    <source>
        <strain evidence="9 10">TCC036E</strain>
    </source>
</reference>
<dbReference type="Proteomes" id="UP000011686">
    <property type="component" value="Chromosome"/>
</dbReference>